<dbReference type="OrthoDB" id="9851507at2"/>
<dbReference type="Proteomes" id="UP000432715">
    <property type="component" value="Unassembled WGS sequence"/>
</dbReference>
<sequence length="200" mass="22889">MAILFFGAALIFDGINKLLSSNPFSESRTVNVLCSIVAFYLFLNQTFMKNIFNEFNVFSILSLLAIALILLNMYGFYKILSTKKISVPGIQKSYIVEFIESALKGYRIEYNKVEEFSDVKYILHNSKSLISVNSSFVGSNINVTFKKTHAIPYFDEITYDLVEFINEKNKGRPMYKEVLTILGGFVTIIAGAYIYYRLYI</sequence>
<dbReference type="AlphaFoldDB" id="A0A6I0F9B0"/>
<accession>A0A6I0F9B0</accession>
<evidence type="ECO:0000313" key="2">
    <source>
        <dbReference type="EMBL" id="KAB3532762.1"/>
    </source>
</evidence>
<feature type="transmembrane region" description="Helical" evidence="1">
    <location>
        <begin position="178"/>
        <end position="196"/>
    </location>
</feature>
<keyword evidence="1" id="KW-0812">Transmembrane</keyword>
<feature type="transmembrane region" description="Helical" evidence="1">
    <location>
        <begin position="55"/>
        <end position="77"/>
    </location>
</feature>
<keyword evidence="1" id="KW-1133">Transmembrane helix</keyword>
<organism evidence="2 3">
    <name type="scientific">Alkaliphilus pronyensis</name>
    <dbReference type="NCBI Taxonomy" id="1482732"/>
    <lineage>
        <taxon>Bacteria</taxon>
        <taxon>Bacillati</taxon>
        <taxon>Bacillota</taxon>
        <taxon>Clostridia</taxon>
        <taxon>Peptostreptococcales</taxon>
        <taxon>Natronincolaceae</taxon>
        <taxon>Alkaliphilus</taxon>
    </lineage>
</organism>
<protein>
    <submittedName>
        <fullName evidence="2">Uncharacterized protein</fullName>
    </submittedName>
</protein>
<evidence type="ECO:0000313" key="3">
    <source>
        <dbReference type="Proteomes" id="UP000432715"/>
    </source>
</evidence>
<dbReference type="EMBL" id="WBZC01000046">
    <property type="protein sequence ID" value="KAB3532762.1"/>
    <property type="molecule type" value="Genomic_DNA"/>
</dbReference>
<comment type="caution">
    <text evidence="2">The sequence shown here is derived from an EMBL/GenBank/DDBJ whole genome shotgun (WGS) entry which is preliminary data.</text>
</comment>
<keyword evidence="1" id="KW-0472">Membrane</keyword>
<evidence type="ECO:0000256" key="1">
    <source>
        <dbReference type="SAM" id="Phobius"/>
    </source>
</evidence>
<name>A0A6I0F9B0_9FIRM</name>
<keyword evidence="3" id="KW-1185">Reference proteome</keyword>
<gene>
    <name evidence="2" type="ORF">F8154_11480</name>
</gene>
<reference evidence="2 3" key="1">
    <citation type="submission" date="2019-10" db="EMBL/GenBank/DDBJ databases">
        <title>Alkaliphilus serpentinus sp. nov. and Alkaliphilus pronyensis sp. nov., two novel anaerobic alkaliphilic species isolated from the serpentinized-hosted hydrothermal field of the Prony Bay (New Caledonia).</title>
        <authorList>
            <person name="Postec A."/>
        </authorList>
    </citation>
    <scope>NUCLEOTIDE SEQUENCE [LARGE SCALE GENOMIC DNA]</scope>
    <source>
        <strain evidence="2 3">LacV</strain>
    </source>
</reference>
<dbReference type="RefSeq" id="WP_151861760.1">
    <property type="nucleotide sequence ID" value="NZ_WBZC01000046.1"/>
</dbReference>
<proteinExistence type="predicted"/>